<dbReference type="InterPro" id="IPR032466">
    <property type="entry name" value="Metal_Hydrolase"/>
</dbReference>
<dbReference type="InterPro" id="IPR013108">
    <property type="entry name" value="Amidohydro_3"/>
</dbReference>
<dbReference type="Gene3D" id="3.20.20.140">
    <property type="entry name" value="Metal-dependent hydrolases"/>
    <property type="match status" value="1"/>
</dbReference>
<evidence type="ECO:0000259" key="1">
    <source>
        <dbReference type="Pfam" id="PF07969"/>
    </source>
</evidence>
<dbReference type="InterPro" id="IPR011059">
    <property type="entry name" value="Metal-dep_hydrolase_composite"/>
</dbReference>
<proteinExistence type="predicted"/>
<dbReference type="PANTHER" id="PTHR11647:SF1">
    <property type="entry name" value="COLLAPSIN RESPONSE MEDIATOR PROTEIN"/>
    <property type="match status" value="1"/>
</dbReference>
<dbReference type="GO" id="GO:0016812">
    <property type="term" value="F:hydrolase activity, acting on carbon-nitrogen (but not peptide) bonds, in cyclic amides"/>
    <property type="evidence" value="ECO:0007669"/>
    <property type="project" value="TreeGrafter"/>
</dbReference>
<dbReference type="Proteomes" id="UP000027665">
    <property type="component" value="Unassembled WGS sequence"/>
</dbReference>
<dbReference type="STRING" id="2754.EH55_00435"/>
<dbReference type="OrthoDB" id="9775607at2"/>
<feature type="domain" description="Amidohydrolase 3" evidence="1">
    <location>
        <begin position="333"/>
        <end position="433"/>
    </location>
</feature>
<sequence length="450" mass="48210">MRTVIKGGFVVDPKNGVNSKQNIIIEDGRVAALTPLEPGGADAVVDATGKVVSPGFIDIHMHEDPIDEASGDIRVCIFDCMLRMGVTTVVAGNCGQNVCEPADYLDAVDRAGAPVNVAMLAGHTMLRNIAGARDKYARISAEQLEALCKKTEEQLDRGCAGISYGLRYVPGTGKEELHGTARLCRKGGKMIAAHIRDDAEGVFAAADELIEAGRKFGLNTQISHIGSMAGFGQMERFLQKVDAERANGLRLHCDCYPYYAFSTRIGETTYDEGFLERYRADYSVVELCEGKYRGRSCTKEIFDELRRDAPLTLTVCRVMLPEEIDMAVVQPGVMIASDGLLSSGQGHPRAAGCFPRFLGKYAGSRMPIYDAVAKITALPAEKAGLCGKGGIGAGADADIVIFDPTKVRDNSTFEAPTTPPSGISCVMIGGKVAFADGKIVNDKLGRSLRL</sequence>
<name>A0A073IRC4_9BACT</name>
<reference evidence="2 3" key="1">
    <citation type="submission" date="2014-04" db="EMBL/GenBank/DDBJ databases">
        <title>Draft Genome Sequence of Synergistes jonesii.</title>
        <authorList>
            <person name="Coil D.A."/>
            <person name="Eisen J.A."/>
            <person name="Holland-Moritz H.E."/>
        </authorList>
    </citation>
    <scope>NUCLEOTIDE SEQUENCE [LARGE SCALE GENOMIC DNA]</scope>
    <source>
        <strain evidence="2 3">78-1</strain>
    </source>
</reference>
<dbReference type="AlphaFoldDB" id="A0A073IRC4"/>
<dbReference type="Pfam" id="PF07969">
    <property type="entry name" value="Amidohydro_3"/>
    <property type="match status" value="2"/>
</dbReference>
<feature type="domain" description="Amidohydrolase 3" evidence="1">
    <location>
        <begin position="44"/>
        <end position="134"/>
    </location>
</feature>
<dbReference type="InterPro" id="IPR050378">
    <property type="entry name" value="Metallo-dep_Hydrolases_sf"/>
</dbReference>
<gene>
    <name evidence="2" type="ORF">EH55_00435</name>
</gene>
<dbReference type="SUPFAM" id="SSF51556">
    <property type="entry name" value="Metallo-dependent hydrolases"/>
    <property type="match status" value="1"/>
</dbReference>
<protein>
    <recommendedName>
        <fullName evidence="1">Amidohydrolase 3 domain-containing protein</fullName>
    </recommendedName>
</protein>
<organism evidence="2 3">
    <name type="scientific">Synergistes jonesii</name>
    <dbReference type="NCBI Taxonomy" id="2754"/>
    <lineage>
        <taxon>Bacteria</taxon>
        <taxon>Thermotogati</taxon>
        <taxon>Synergistota</taxon>
        <taxon>Synergistia</taxon>
        <taxon>Synergistales</taxon>
        <taxon>Synergistaceae</taxon>
        <taxon>Synergistes</taxon>
    </lineage>
</organism>
<dbReference type="GeneID" id="90983021"/>
<dbReference type="EMBL" id="JMKI01000012">
    <property type="protein sequence ID" value="KEJ92908.1"/>
    <property type="molecule type" value="Genomic_DNA"/>
</dbReference>
<accession>A0A073IRC4</accession>
<dbReference type="PANTHER" id="PTHR11647">
    <property type="entry name" value="HYDRANTOINASE/DIHYDROPYRIMIDINASE FAMILY MEMBER"/>
    <property type="match status" value="1"/>
</dbReference>
<dbReference type="eggNOG" id="COG3653">
    <property type="taxonomic scope" value="Bacteria"/>
</dbReference>
<dbReference type="SUPFAM" id="SSF51338">
    <property type="entry name" value="Composite domain of metallo-dependent hydrolases"/>
    <property type="match status" value="1"/>
</dbReference>
<dbReference type="RefSeq" id="WP_037974914.1">
    <property type="nucleotide sequence ID" value="NZ_JAWRIX010000035.1"/>
</dbReference>
<dbReference type="PATRIC" id="fig|2754.20.peg.2139"/>
<keyword evidence="3" id="KW-1185">Reference proteome</keyword>
<evidence type="ECO:0000313" key="2">
    <source>
        <dbReference type="EMBL" id="KEJ92908.1"/>
    </source>
</evidence>
<dbReference type="GO" id="GO:0005829">
    <property type="term" value="C:cytosol"/>
    <property type="evidence" value="ECO:0007669"/>
    <property type="project" value="TreeGrafter"/>
</dbReference>
<dbReference type="Gene3D" id="2.30.40.10">
    <property type="entry name" value="Urease, subunit C, domain 1"/>
    <property type="match status" value="1"/>
</dbReference>
<evidence type="ECO:0000313" key="3">
    <source>
        <dbReference type="Proteomes" id="UP000027665"/>
    </source>
</evidence>
<comment type="caution">
    <text evidence="2">The sequence shown here is derived from an EMBL/GenBank/DDBJ whole genome shotgun (WGS) entry which is preliminary data.</text>
</comment>